<keyword evidence="4" id="KW-1133">Transmembrane helix</keyword>
<dbReference type="GO" id="GO:0009254">
    <property type="term" value="P:peptidoglycan turnover"/>
    <property type="evidence" value="ECO:0007669"/>
    <property type="project" value="TreeGrafter"/>
</dbReference>
<keyword evidence="4" id="KW-0812">Transmembrane</keyword>
<accession>A0A1H7BRJ4</accession>
<dbReference type="Proteomes" id="UP000199662">
    <property type="component" value="Unassembled WGS sequence"/>
</dbReference>
<protein>
    <submittedName>
        <fullName evidence="6">Beta-N-acetylhexosaminidase</fullName>
    </submittedName>
</protein>
<dbReference type="EMBL" id="FNZK01000017">
    <property type="protein sequence ID" value="SEJ80101.1"/>
    <property type="molecule type" value="Genomic_DNA"/>
</dbReference>
<dbReference type="Pfam" id="PF00933">
    <property type="entry name" value="Glyco_hydro_3"/>
    <property type="match status" value="1"/>
</dbReference>
<dbReference type="STRING" id="84035.SAMN05660742_11791"/>
<dbReference type="PANTHER" id="PTHR30480:SF16">
    <property type="entry name" value="GLYCOSIDE HYDROLASE FAMILY 3 DOMAIN PROTEIN"/>
    <property type="match status" value="1"/>
</dbReference>
<sequence length="396" mass="43743">MDKKKMWLIGGMGLVIFAVAFGYLLANNNWGHTLLIRYGLIDEKISKVLEAAPPSLDDQVEEILVNMSDSQKIGQMMMVGIKEKTVEDNVSYLLQEYHIGGIILFDRNMDTAAQVQMLTGDLQKRAKQADSLPLFIAIDEEGGKVVRMKQHLSAAPAAEELGKTGNPQLAADYAHVTAGELKALGINTNFAPDADLALANGRSYSSDPAQVISFVTAVGKSYQRDQLFFALKHFPGIGKSKVDSHLESSEIMVTRDQLEKEDMAPFRSMIRSLNNSDFFVMVSHLKYPALDAENPASLSPAIIQGILRTQLDFQGLIITDDLEMGAVAKLYPFDELGVKAVSAGADIILVCHEYDHEIAVYNGMLQALREGRISMQRVDESVRRILKVKLLHLQSF</sequence>
<dbReference type="Gene3D" id="3.20.20.300">
    <property type="entry name" value="Glycoside hydrolase, family 3, N-terminal domain"/>
    <property type="match status" value="1"/>
</dbReference>
<feature type="transmembrane region" description="Helical" evidence="4">
    <location>
        <begin position="7"/>
        <end position="26"/>
    </location>
</feature>
<dbReference type="InterPro" id="IPR017853">
    <property type="entry name" value="GH"/>
</dbReference>
<keyword evidence="3" id="KW-0326">Glycosidase</keyword>
<evidence type="ECO:0000259" key="5">
    <source>
        <dbReference type="Pfam" id="PF00933"/>
    </source>
</evidence>
<evidence type="ECO:0000313" key="7">
    <source>
        <dbReference type="Proteomes" id="UP000199662"/>
    </source>
</evidence>
<keyword evidence="4" id="KW-0472">Membrane</keyword>
<feature type="domain" description="Glycoside hydrolase family 3 N-terminal" evidence="5">
    <location>
        <begin position="71"/>
        <end position="388"/>
    </location>
</feature>
<proteinExistence type="inferred from homology"/>
<evidence type="ECO:0000256" key="1">
    <source>
        <dbReference type="ARBA" id="ARBA00005336"/>
    </source>
</evidence>
<comment type="similarity">
    <text evidence="1">Belongs to the glycosyl hydrolase 3 family.</text>
</comment>
<dbReference type="InterPro" id="IPR001764">
    <property type="entry name" value="Glyco_hydro_3_N"/>
</dbReference>
<dbReference type="PANTHER" id="PTHR30480">
    <property type="entry name" value="BETA-HEXOSAMINIDASE-RELATED"/>
    <property type="match status" value="1"/>
</dbReference>
<dbReference type="GO" id="GO:0005975">
    <property type="term" value="P:carbohydrate metabolic process"/>
    <property type="evidence" value="ECO:0007669"/>
    <property type="project" value="InterPro"/>
</dbReference>
<name>A0A1H7BRJ4_9FIRM</name>
<dbReference type="InterPro" id="IPR050226">
    <property type="entry name" value="NagZ_Beta-hexosaminidase"/>
</dbReference>
<evidence type="ECO:0000313" key="6">
    <source>
        <dbReference type="EMBL" id="SEJ80101.1"/>
    </source>
</evidence>
<dbReference type="RefSeq" id="WP_091833699.1">
    <property type="nucleotide sequence ID" value="NZ_FNZK01000017.1"/>
</dbReference>
<dbReference type="GO" id="GO:0004553">
    <property type="term" value="F:hydrolase activity, hydrolyzing O-glycosyl compounds"/>
    <property type="evidence" value="ECO:0007669"/>
    <property type="project" value="InterPro"/>
</dbReference>
<keyword evidence="2" id="KW-0378">Hydrolase</keyword>
<evidence type="ECO:0000256" key="2">
    <source>
        <dbReference type="ARBA" id="ARBA00022801"/>
    </source>
</evidence>
<dbReference type="InterPro" id="IPR036962">
    <property type="entry name" value="Glyco_hydro_3_N_sf"/>
</dbReference>
<organism evidence="6 7">
    <name type="scientific">Propionispira arboris</name>
    <dbReference type="NCBI Taxonomy" id="84035"/>
    <lineage>
        <taxon>Bacteria</taxon>
        <taxon>Bacillati</taxon>
        <taxon>Bacillota</taxon>
        <taxon>Negativicutes</taxon>
        <taxon>Selenomonadales</taxon>
        <taxon>Selenomonadaceae</taxon>
        <taxon>Propionispira</taxon>
    </lineage>
</organism>
<reference evidence="6 7" key="1">
    <citation type="submission" date="2016-10" db="EMBL/GenBank/DDBJ databases">
        <authorList>
            <person name="de Groot N.N."/>
        </authorList>
    </citation>
    <scope>NUCLEOTIDE SEQUENCE [LARGE SCALE GENOMIC DNA]</scope>
    <source>
        <strain evidence="6 7">DSM 2179</strain>
    </source>
</reference>
<gene>
    <name evidence="6" type="ORF">SAMN05660742_11791</name>
</gene>
<keyword evidence="7" id="KW-1185">Reference proteome</keyword>
<evidence type="ECO:0000256" key="4">
    <source>
        <dbReference type="SAM" id="Phobius"/>
    </source>
</evidence>
<dbReference type="SUPFAM" id="SSF51445">
    <property type="entry name" value="(Trans)glycosidases"/>
    <property type="match status" value="1"/>
</dbReference>
<dbReference type="AlphaFoldDB" id="A0A1H7BRJ4"/>
<evidence type="ECO:0000256" key="3">
    <source>
        <dbReference type="ARBA" id="ARBA00023295"/>
    </source>
</evidence>